<dbReference type="KEGG" id="ppsc:EHS13_03715"/>
<dbReference type="PRINTS" id="PR00344">
    <property type="entry name" value="BCTRLSENSOR"/>
</dbReference>
<keyword evidence="10" id="KW-0812">Transmembrane</keyword>
<dbReference type="PANTHER" id="PTHR43395:SF1">
    <property type="entry name" value="CHEMOTAXIS PROTEIN CHEA"/>
    <property type="match status" value="1"/>
</dbReference>
<feature type="transmembrane region" description="Helical" evidence="10">
    <location>
        <begin position="37"/>
        <end position="57"/>
    </location>
</feature>
<evidence type="ECO:0000256" key="4">
    <source>
        <dbReference type="ARBA" id="ARBA00022553"/>
    </source>
</evidence>
<evidence type="ECO:0000313" key="12">
    <source>
        <dbReference type="EMBL" id="QGQ94074.1"/>
    </source>
</evidence>
<dbReference type="GO" id="GO:0000160">
    <property type="term" value="P:phosphorelay signal transduction system"/>
    <property type="evidence" value="ECO:0007669"/>
    <property type="project" value="UniProtKB-KW"/>
</dbReference>
<dbReference type="InterPro" id="IPR007892">
    <property type="entry name" value="CHASE4"/>
</dbReference>
<dbReference type="PROSITE" id="PS50109">
    <property type="entry name" value="HIS_KIN"/>
    <property type="match status" value="1"/>
</dbReference>
<keyword evidence="10" id="KW-0472">Membrane</keyword>
<dbReference type="SMART" id="SM00387">
    <property type="entry name" value="HATPase_c"/>
    <property type="match status" value="1"/>
</dbReference>
<evidence type="ECO:0000256" key="2">
    <source>
        <dbReference type="ARBA" id="ARBA00012438"/>
    </source>
</evidence>
<keyword evidence="7" id="KW-0418">Kinase</keyword>
<feature type="domain" description="Histidine kinase" evidence="11">
    <location>
        <begin position="733"/>
        <end position="871"/>
    </location>
</feature>
<keyword evidence="4" id="KW-0597">Phosphoprotein</keyword>
<sequence>MALHYWVTINHHRILNEAYMGDLMSHTKQNHSLSYEMILWISLLIVLPLVILAFYFYSTMTSGLKDLEKEQAIIKSQAAEKLFDKLGESILGVTISNGLWGDNRDALLNKDIEWLQQNIYTISDLVPNIDFVAEADLLGQVIIQHGDVSELTDLVKLPTIMERFQDTQGFTGVTDTSKGLAIVAVSPVTGDDGLDKPVGMLVTGRFIDSAILKSIQSTLQSDLAVLLHSGQFLSSNEAISKNKLSGFLNDLQTAGNQKNAFTTEKHNNVSMAKVAVSFQDMADQTIGDLYLESPSNASGEVEAGLRKLGIYAGIIMILLLILVSYLLRRRIILPLRQFAITMERMASGAPVDEIPKNVMQADAEIVGAFQKIIHWNHSLEKTVEQRTLAIRNLLDSAGQGFMSFGADLIISDEHSVECNRIFNQEVARNSLPELLYPNDVEEQKLLKSILDEYFQEQDVNAKELIFSLLPAEVYIQQIPIQLDYKIIEDNQEMKSEALMVVLTDISEKRLLEHKMDAERHLLKMVVKVVTNYDDFVEMVREYEHFYQTELYEFLHTRGTLEQHILTIFKKVHTLKGNCGLMYLIHVAPNLHLMEEQLSNLLKQKELITSEKFIELIASFPMKQWLDEDIALLQDILGDEFLQDEQTNVIVIDLEKLIEFEYKIAKLLKEDKDKTLLLELRKWRYKPVRTFFRSYPEFIQRLADREGIFIHPLVIEGGDTLVDPEWFQPFARTLIHTLRNVIVHGIEDSEERIDAGKEQYGTIQFKIQMAEEQIHLTISDDGRGIDLEHIRTKLVEKGQSESDDAKQLSDDELLEFIFAEEFSTKQEVSDLAGRGVGLSAVKSAVEILGGAVNVKTMKGRGTTFEFYVPLPEAN</sequence>
<dbReference type="SUPFAM" id="SSF47226">
    <property type="entry name" value="Histidine-containing phosphotransfer domain, HPT domain"/>
    <property type="match status" value="1"/>
</dbReference>
<evidence type="ECO:0000313" key="13">
    <source>
        <dbReference type="Proteomes" id="UP000426246"/>
    </source>
</evidence>
<accession>A0A6B8REC5</accession>
<dbReference type="EC" id="2.7.13.3" evidence="2"/>
<dbReference type="InterPro" id="IPR003594">
    <property type="entry name" value="HATPase_dom"/>
</dbReference>
<evidence type="ECO:0000256" key="5">
    <source>
        <dbReference type="ARBA" id="ARBA00022679"/>
    </source>
</evidence>
<gene>
    <name evidence="12" type="ORF">EHS13_03715</name>
</gene>
<dbReference type="FunFam" id="3.30.565.10:FF:000016">
    <property type="entry name" value="Chemotaxis protein CheA, putative"/>
    <property type="match status" value="1"/>
</dbReference>
<dbReference type="InterPro" id="IPR005467">
    <property type="entry name" value="His_kinase_dom"/>
</dbReference>
<dbReference type="GO" id="GO:0006935">
    <property type="term" value="P:chemotaxis"/>
    <property type="evidence" value="ECO:0007669"/>
    <property type="project" value="UniProtKB-KW"/>
</dbReference>
<keyword evidence="6" id="KW-0547">Nucleotide-binding</keyword>
<dbReference type="SUPFAM" id="SSF55874">
    <property type="entry name" value="ATPase domain of HSP90 chaperone/DNA topoisomerase II/histidine kinase"/>
    <property type="match status" value="1"/>
</dbReference>
<evidence type="ECO:0000256" key="3">
    <source>
        <dbReference type="ARBA" id="ARBA00022500"/>
    </source>
</evidence>
<evidence type="ECO:0000259" key="11">
    <source>
        <dbReference type="PROSITE" id="PS50109"/>
    </source>
</evidence>
<dbReference type="InterPro" id="IPR036641">
    <property type="entry name" value="HPT_dom_sf"/>
</dbReference>
<organism evidence="12 13">
    <name type="scientific">Paenibacillus psychroresistens</name>
    <dbReference type="NCBI Taxonomy" id="1778678"/>
    <lineage>
        <taxon>Bacteria</taxon>
        <taxon>Bacillati</taxon>
        <taxon>Bacillota</taxon>
        <taxon>Bacilli</taxon>
        <taxon>Bacillales</taxon>
        <taxon>Paenibacillaceae</taxon>
        <taxon>Paenibacillus</taxon>
    </lineage>
</organism>
<dbReference type="AlphaFoldDB" id="A0A6B8REC5"/>
<evidence type="ECO:0000256" key="7">
    <source>
        <dbReference type="ARBA" id="ARBA00022777"/>
    </source>
</evidence>
<evidence type="ECO:0000256" key="1">
    <source>
        <dbReference type="ARBA" id="ARBA00000085"/>
    </source>
</evidence>
<keyword evidence="13" id="KW-1185">Reference proteome</keyword>
<dbReference type="InterPro" id="IPR036890">
    <property type="entry name" value="HATPase_C_sf"/>
</dbReference>
<dbReference type="GO" id="GO:0005524">
    <property type="term" value="F:ATP binding"/>
    <property type="evidence" value="ECO:0007669"/>
    <property type="project" value="UniProtKB-KW"/>
</dbReference>
<protein>
    <recommendedName>
        <fullName evidence="2">histidine kinase</fullName>
        <ecNumber evidence="2">2.7.13.3</ecNumber>
    </recommendedName>
</protein>
<keyword evidence="10" id="KW-1133">Transmembrane helix</keyword>
<dbReference type="EMBL" id="CP034235">
    <property type="protein sequence ID" value="QGQ94074.1"/>
    <property type="molecule type" value="Genomic_DNA"/>
</dbReference>
<feature type="transmembrane region" description="Helical" evidence="10">
    <location>
        <begin position="308"/>
        <end position="327"/>
    </location>
</feature>
<dbReference type="PANTHER" id="PTHR43395">
    <property type="entry name" value="SENSOR HISTIDINE KINASE CHEA"/>
    <property type="match status" value="1"/>
</dbReference>
<reference evidence="13" key="1">
    <citation type="submission" date="2018-11" db="EMBL/GenBank/DDBJ databases">
        <title>Complete genome sequence of Paenibacillus sp. ML311-T8.</title>
        <authorList>
            <person name="Nam Y.-D."/>
            <person name="Kang J."/>
            <person name="Chung W.-H."/>
            <person name="Park Y.S."/>
        </authorList>
    </citation>
    <scope>NUCLEOTIDE SEQUENCE [LARGE SCALE GENOMIC DNA]</scope>
    <source>
        <strain evidence="13">ML311-T8</strain>
    </source>
</reference>
<evidence type="ECO:0000256" key="9">
    <source>
        <dbReference type="ARBA" id="ARBA00023012"/>
    </source>
</evidence>
<keyword evidence="8" id="KW-0067">ATP-binding</keyword>
<keyword evidence="9" id="KW-0902">Two-component regulatory system</keyword>
<dbReference type="Gene3D" id="1.20.120.160">
    <property type="entry name" value="HPT domain"/>
    <property type="match status" value="1"/>
</dbReference>
<dbReference type="InterPro" id="IPR004358">
    <property type="entry name" value="Sig_transdc_His_kin-like_C"/>
</dbReference>
<evidence type="ECO:0000256" key="8">
    <source>
        <dbReference type="ARBA" id="ARBA00022840"/>
    </source>
</evidence>
<dbReference type="GO" id="GO:0004673">
    <property type="term" value="F:protein histidine kinase activity"/>
    <property type="evidence" value="ECO:0007669"/>
    <property type="project" value="UniProtKB-EC"/>
</dbReference>
<evidence type="ECO:0000256" key="6">
    <source>
        <dbReference type="ARBA" id="ARBA00022741"/>
    </source>
</evidence>
<dbReference type="Proteomes" id="UP000426246">
    <property type="component" value="Chromosome"/>
</dbReference>
<dbReference type="Pfam" id="PF02518">
    <property type="entry name" value="HATPase_c"/>
    <property type="match status" value="1"/>
</dbReference>
<proteinExistence type="predicted"/>
<evidence type="ECO:0000256" key="10">
    <source>
        <dbReference type="SAM" id="Phobius"/>
    </source>
</evidence>
<keyword evidence="3" id="KW-0145">Chemotaxis</keyword>
<dbReference type="Pfam" id="PF05228">
    <property type="entry name" value="CHASE4"/>
    <property type="match status" value="1"/>
</dbReference>
<keyword evidence="5" id="KW-0808">Transferase</keyword>
<dbReference type="Gene3D" id="3.30.565.10">
    <property type="entry name" value="Histidine kinase-like ATPase, C-terminal domain"/>
    <property type="match status" value="1"/>
</dbReference>
<dbReference type="InterPro" id="IPR051315">
    <property type="entry name" value="Bact_Chemotaxis_CheA"/>
</dbReference>
<name>A0A6B8REC5_9BACL</name>
<dbReference type="Gene3D" id="6.10.340.10">
    <property type="match status" value="1"/>
</dbReference>
<comment type="catalytic activity">
    <reaction evidence="1">
        <text>ATP + protein L-histidine = ADP + protein N-phospho-L-histidine.</text>
        <dbReference type="EC" id="2.7.13.3"/>
    </reaction>
</comment>